<dbReference type="GO" id="GO:0008800">
    <property type="term" value="F:beta-lactamase activity"/>
    <property type="evidence" value="ECO:0007669"/>
    <property type="project" value="InterPro"/>
</dbReference>
<organism evidence="2">
    <name type="scientific">Leifsonia sp. NPDC080035</name>
    <dbReference type="NCBI Taxonomy" id="3143936"/>
    <lineage>
        <taxon>Bacteria</taxon>
        <taxon>Bacillati</taxon>
        <taxon>Actinomycetota</taxon>
        <taxon>Actinomycetes</taxon>
        <taxon>Micrococcales</taxon>
        <taxon>Microbacteriaceae</taxon>
        <taxon>Leifsonia</taxon>
    </lineage>
</organism>
<dbReference type="GO" id="GO:0046677">
    <property type="term" value="P:response to antibiotic"/>
    <property type="evidence" value="ECO:0007669"/>
    <property type="project" value="InterPro"/>
</dbReference>
<evidence type="ECO:0000259" key="1">
    <source>
        <dbReference type="Pfam" id="PF13354"/>
    </source>
</evidence>
<dbReference type="EMBL" id="CP157390">
    <property type="protein sequence ID" value="XBM48886.1"/>
    <property type="molecule type" value="Genomic_DNA"/>
</dbReference>
<feature type="domain" description="Beta-lactamase class A catalytic" evidence="1">
    <location>
        <begin position="20"/>
        <end position="241"/>
    </location>
</feature>
<dbReference type="PANTHER" id="PTHR35333:SF3">
    <property type="entry name" value="BETA-LACTAMASE-TYPE TRANSPEPTIDASE FOLD CONTAINING PROTEIN"/>
    <property type="match status" value="1"/>
</dbReference>
<gene>
    <name evidence="2" type="ORF">AAME72_03260</name>
</gene>
<dbReference type="Pfam" id="PF13354">
    <property type="entry name" value="Beta-lactamase2"/>
    <property type="match status" value="1"/>
</dbReference>
<keyword evidence="2" id="KW-0378">Hydrolase</keyword>
<reference evidence="2" key="1">
    <citation type="submission" date="2024-05" db="EMBL/GenBank/DDBJ databases">
        <title>The Natural Products Discovery Center: Release of the First 8490 Sequenced Strains for Exploring Actinobacteria Biosynthetic Diversity.</title>
        <authorList>
            <person name="Kalkreuter E."/>
            <person name="Kautsar S.A."/>
            <person name="Yang D."/>
            <person name="Bader C.D."/>
            <person name="Teijaro C.N."/>
            <person name="Fluegel L."/>
            <person name="Davis C.M."/>
            <person name="Simpson J.R."/>
            <person name="Lauterbach L."/>
            <person name="Steele A.D."/>
            <person name="Gui C."/>
            <person name="Meng S."/>
            <person name="Li G."/>
            <person name="Viehrig K."/>
            <person name="Ye F."/>
            <person name="Su P."/>
            <person name="Kiefer A.F."/>
            <person name="Nichols A."/>
            <person name="Cepeda A.J."/>
            <person name="Yan W."/>
            <person name="Fan B."/>
            <person name="Jiang Y."/>
            <person name="Adhikari A."/>
            <person name="Zheng C.-J."/>
            <person name="Schuster L."/>
            <person name="Cowan T.M."/>
            <person name="Smanski M.J."/>
            <person name="Chevrette M.G."/>
            <person name="de Carvalho L.P.S."/>
            <person name="Shen B."/>
        </authorList>
    </citation>
    <scope>NUCLEOTIDE SEQUENCE</scope>
    <source>
        <strain evidence="2">NPDC080035</strain>
    </source>
</reference>
<name>A0AAU7GGA4_9MICO</name>
<protein>
    <submittedName>
        <fullName evidence="2">Serine hydrolase</fullName>
    </submittedName>
</protein>
<proteinExistence type="predicted"/>
<accession>A0AAU7GGA4</accession>
<dbReference type="PANTHER" id="PTHR35333">
    <property type="entry name" value="BETA-LACTAMASE"/>
    <property type="match status" value="1"/>
</dbReference>
<dbReference type="InterPro" id="IPR012338">
    <property type="entry name" value="Beta-lactam/transpept-like"/>
</dbReference>
<dbReference type="InterPro" id="IPR045155">
    <property type="entry name" value="Beta-lactam_cat"/>
</dbReference>
<dbReference type="GO" id="GO:0030655">
    <property type="term" value="P:beta-lactam antibiotic catabolic process"/>
    <property type="evidence" value="ECO:0007669"/>
    <property type="project" value="InterPro"/>
</dbReference>
<evidence type="ECO:0000313" key="2">
    <source>
        <dbReference type="EMBL" id="XBM48886.1"/>
    </source>
</evidence>
<dbReference type="Gene3D" id="3.40.710.10">
    <property type="entry name" value="DD-peptidase/beta-lactamase superfamily"/>
    <property type="match status" value="1"/>
</dbReference>
<dbReference type="AlphaFoldDB" id="A0AAU7GGA4"/>
<dbReference type="RefSeq" id="WP_348788807.1">
    <property type="nucleotide sequence ID" value="NZ_CP157390.1"/>
</dbReference>
<sequence>MSAGFEEAERELDGLRFSALAVDVDTGETLFEHAPDLVLDTASVGKVFLLHRLLTEVDAGTRSLEERVTRRPSEWMDNSGLWYLLQADTLSLYDVAALIGAVSDNAATNTLCRVVGLPTVQEHTRSLGYVDSALDDVVRWPLPPGAPRTLSHATAAELVRFVRRTATAADLSPASADTLQRWLGAGMDLSMVASAFGLDPLAHYLFDRDIWLWNKTGTISTVRADTGLVMSPDRRIAYAVLANWPRGTDARDRVLAVMRTAGDALRNVLAEPRPDGGAL</sequence>
<dbReference type="InterPro" id="IPR000871">
    <property type="entry name" value="Beta-lactam_class-A"/>
</dbReference>
<dbReference type="SUPFAM" id="SSF56601">
    <property type="entry name" value="beta-lactamase/transpeptidase-like"/>
    <property type="match status" value="1"/>
</dbReference>